<dbReference type="InterPro" id="IPR022764">
    <property type="entry name" value="Peptidase_S54_rhomboid_dom"/>
</dbReference>
<evidence type="ECO:0000256" key="5">
    <source>
        <dbReference type="ARBA" id="ARBA00022989"/>
    </source>
</evidence>
<proteinExistence type="inferred from homology"/>
<reference evidence="9" key="1">
    <citation type="submission" date="2023-07" db="EMBL/GenBank/DDBJ databases">
        <authorList>
            <person name="Kim M.K."/>
        </authorList>
    </citation>
    <scope>NUCLEOTIDE SEQUENCE</scope>
    <source>
        <strain evidence="9">M29</strain>
    </source>
</reference>
<keyword evidence="3 7" id="KW-0812">Transmembrane</keyword>
<feature type="transmembrane region" description="Helical" evidence="7">
    <location>
        <begin position="86"/>
        <end position="108"/>
    </location>
</feature>
<keyword evidence="6 7" id="KW-0472">Membrane</keyword>
<gene>
    <name evidence="9" type="ORF">Q5H92_09530</name>
</gene>
<evidence type="ECO:0000256" key="7">
    <source>
        <dbReference type="SAM" id="Phobius"/>
    </source>
</evidence>
<dbReference type="GO" id="GO:0006508">
    <property type="term" value="P:proteolysis"/>
    <property type="evidence" value="ECO:0007669"/>
    <property type="project" value="UniProtKB-KW"/>
</dbReference>
<feature type="transmembrane region" description="Helical" evidence="7">
    <location>
        <begin position="49"/>
        <end position="66"/>
    </location>
</feature>
<keyword evidence="4 9" id="KW-0378">Hydrolase</keyword>
<evidence type="ECO:0000256" key="2">
    <source>
        <dbReference type="ARBA" id="ARBA00009045"/>
    </source>
</evidence>
<dbReference type="RefSeq" id="WP_305011283.1">
    <property type="nucleotide sequence ID" value="NZ_JAUQSX010000004.1"/>
</dbReference>
<evidence type="ECO:0000256" key="1">
    <source>
        <dbReference type="ARBA" id="ARBA00004141"/>
    </source>
</evidence>
<dbReference type="EMBL" id="JAUQSX010000004">
    <property type="protein sequence ID" value="MDO7846596.1"/>
    <property type="molecule type" value="Genomic_DNA"/>
</dbReference>
<evidence type="ECO:0000313" key="10">
    <source>
        <dbReference type="Proteomes" id="UP001167796"/>
    </source>
</evidence>
<feature type="transmembrane region" description="Helical" evidence="7">
    <location>
        <begin position="330"/>
        <end position="350"/>
    </location>
</feature>
<keyword evidence="5 7" id="KW-1133">Transmembrane helix</keyword>
<dbReference type="PANTHER" id="PTHR43731">
    <property type="entry name" value="RHOMBOID PROTEASE"/>
    <property type="match status" value="1"/>
</dbReference>
<name>A0ABT9A9S5_9BACT</name>
<protein>
    <submittedName>
        <fullName evidence="9">Rhomboid family intramembrane serine protease</fullName>
        <ecNumber evidence="9">3.4.21.105</ecNumber>
    </submittedName>
</protein>
<evidence type="ECO:0000256" key="4">
    <source>
        <dbReference type="ARBA" id="ARBA00022801"/>
    </source>
</evidence>
<feature type="domain" description="Peptidase S54 rhomboid" evidence="8">
    <location>
        <begin position="371"/>
        <end position="507"/>
    </location>
</feature>
<feature type="transmembrane region" description="Helical" evidence="7">
    <location>
        <begin position="411"/>
        <end position="429"/>
    </location>
</feature>
<dbReference type="Pfam" id="PF01694">
    <property type="entry name" value="Rhomboid"/>
    <property type="match status" value="1"/>
</dbReference>
<dbReference type="Gene3D" id="1.20.1540.10">
    <property type="entry name" value="Rhomboid-like"/>
    <property type="match status" value="1"/>
</dbReference>
<accession>A0ABT9A9S5</accession>
<comment type="similarity">
    <text evidence="2">Belongs to the peptidase S54 family.</text>
</comment>
<dbReference type="PANTHER" id="PTHR43731:SF14">
    <property type="entry name" value="PRESENILIN-ASSOCIATED RHOMBOID-LIKE PROTEIN, MITOCHONDRIAL"/>
    <property type="match status" value="1"/>
</dbReference>
<comment type="subcellular location">
    <subcellularLocation>
        <location evidence="1">Membrane</location>
        <topology evidence="1">Multi-pass membrane protein</topology>
    </subcellularLocation>
</comment>
<dbReference type="Proteomes" id="UP001167796">
    <property type="component" value="Unassembled WGS sequence"/>
</dbReference>
<feature type="transmembrane region" description="Helical" evidence="7">
    <location>
        <begin position="435"/>
        <end position="456"/>
    </location>
</feature>
<dbReference type="EC" id="3.4.21.105" evidence="9"/>
<feature type="transmembrane region" description="Helical" evidence="7">
    <location>
        <begin position="373"/>
        <end position="399"/>
    </location>
</feature>
<evidence type="ECO:0000256" key="6">
    <source>
        <dbReference type="ARBA" id="ARBA00023136"/>
    </source>
</evidence>
<feature type="transmembrane region" description="Helical" evidence="7">
    <location>
        <begin position="492"/>
        <end position="509"/>
    </location>
</feature>
<dbReference type="InterPro" id="IPR050925">
    <property type="entry name" value="Rhomboid_protease_S54"/>
</dbReference>
<feature type="transmembrane region" description="Helical" evidence="7">
    <location>
        <begin position="12"/>
        <end position="37"/>
    </location>
</feature>
<dbReference type="InterPro" id="IPR035952">
    <property type="entry name" value="Rhomboid-like_sf"/>
</dbReference>
<evidence type="ECO:0000313" key="9">
    <source>
        <dbReference type="EMBL" id="MDO7846596.1"/>
    </source>
</evidence>
<comment type="caution">
    <text evidence="9">The sequence shown here is derived from an EMBL/GenBank/DDBJ whole genome shotgun (WGS) entry which is preliminary data.</text>
</comment>
<organism evidence="9 10">
    <name type="scientific">Hymenobacter mellowenesis</name>
    <dbReference type="NCBI Taxonomy" id="3063995"/>
    <lineage>
        <taxon>Bacteria</taxon>
        <taxon>Pseudomonadati</taxon>
        <taxon>Bacteroidota</taxon>
        <taxon>Cytophagia</taxon>
        <taxon>Cytophagales</taxon>
        <taxon>Hymenobacteraceae</taxon>
        <taxon>Hymenobacter</taxon>
    </lineage>
</organism>
<keyword evidence="10" id="KW-1185">Reference proteome</keyword>
<feature type="transmembrane region" description="Helical" evidence="7">
    <location>
        <begin position="267"/>
        <end position="288"/>
    </location>
</feature>
<keyword evidence="9" id="KW-0645">Protease</keyword>
<dbReference type="SUPFAM" id="SSF144091">
    <property type="entry name" value="Rhomboid-like"/>
    <property type="match status" value="1"/>
</dbReference>
<evidence type="ECO:0000259" key="8">
    <source>
        <dbReference type="Pfam" id="PF01694"/>
    </source>
</evidence>
<evidence type="ECO:0000256" key="3">
    <source>
        <dbReference type="ARBA" id="ARBA00022692"/>
    </source>
</evidence>
<feature type="transmembrane region" description="Helical" evidence="7">
    <location>
        <begin position="468"/>
        <end position="486"/>
    </location>
</feature>
<dbReference type="GO" id="GO:0008233">
    <property type="term" value="F:peptidase activity"/>
    <property type="evidence" value="ECO:0007669"/>
    <property type="project" value="UniProtKB-KW"/>
</dbReference>
<sequence>MENFLLKLRLIFWPFVRLVLLVASGYAVLWAGLVWGLGATLGVQLRTGIGTQFFLLGTVGGIATLVGLRPRLHLLPDGPRGGWRSLFYYLATITIGVAAGTAAAAAAAQASLLQLVMLRDASEVPRHPANTAYVLQHAYLARRHTTFEDEYGSIKGGSRLTIYAATPVFRTAADTAGGAALGWLADAFITTSNTRDYSNTDFTRFRQETTVAARVSGPESFTYLVTAEPSPGLLAAVARSPWAVRSATRPILLEARYRPFAQRSDDALHALRLALLWGGGLFLGFLLFPKVNERRLQHYRGTGRFATDDEYVNQALAWLRPRPGFFATPLLLGLHGAALLVLVVAGLGFFEVETADLLAWGASSGPGVRGGQWWRLLVSPLLTDGILSWLNSAWALVFAGRALEPVVGRRGLVGVYAAAALAGGLASVWGQPASLAVGASGAVMGLFGLGIALAIPARAGGAAFRLEVFATLAGLFVFVHLLLGLATERLNVAVLMGGLLAGGLLSRCFKGRASRPPQP</sequence>